<feature type="compositionally biased region" description="Low complexity" evidence="2">
    <location>
        <begin position="711"/>
        <end position="720"/>
    </location>
</feature>
<comment type="caution">
    <text evidence="5">The sequence shown here is derived from an EMBL/GenBank/DDBJ whole genome shotgun (WGS) entry which is preliminary data.</text>
</comment>
<feature type="compositionally biased region" description="Basic and acidic residues" evidence="2">
    <location>
        <begin position="202"/>
        <end position="213"/>
    </location>
</feature>
<feature type="compositionally biased region" description="Polar residues" evidence="2">
    <location>
        <begin position="393"/>
        <end position="414"/>
    </location>
</feature>
<accession>A0AAD4IUT4</accession>
<keyword evidence="1" id="KW-0175">Coiled coil</keyword>
<feature type="compositionally biased region" description="Polar residues" evidence="2">
    <location>
        <begin position="606"/>
        <end position="637"/>
    </location>
</feature>
<feature type="compositionally biased region" description="Basic and acidic residues" evidence="2">
    <location>
        <begin position="583"/>
        <end position="592"/>
    </location>
</feature>
<name>A0AAD4IUT4_PERFH</name>
<feature type="compositionally biased region" description="Basic and acidic residues" evidence="2">
    <location>
        <begin position="256"/>
        <end position="276"/>
    </location>
</feature>
<evidence type="ECO:0000313" key="6">
    <source>
        <dbReference type="Proteomes" id="UP001190926"/>
    </source>
</evidence>
<feature type="coiled-coil region" evidence="1">
    <location>
        <begin position="861"/>
        <end position="888"/>
    </location>
</feature>
<reference evidence="5 6" key="1">
    <citation type="journal article" date="2021" name="Nat. Commun.">
        <title>Incipient diploidization of the medicinal plant Perilla within 10,000 years.</title>
        <authorList>
            <person name="Zhang Y."/>
            <person name="Shen Q."/>
            <person name="Leng L."/>
            <person name="Zhang D."/>
            <person name="Chen S."/>
            <person name="Shi Y."/>
            <person name="Ning Z."/>
            <person name="Chen S."/>
        </authorList>
    </citation>
    <scope>NUCLEOTIDE SEQUENCE [LARGE SCALE GENOMIC DNA]</scope>
    <source>
        <strain evidence="6">cv. PC099</strain>
    </source>
</reference>
<evidence type="ECO:0000259" key="4">
    <source>
        <dbReference type="Pfam" id="PF14383"/>
    </source>
</evidence>
<feature type="compositionally biased region" description="Polar residues" evidence="2">
    <location>
        <begin position="69"/>
        <end position="78"/>
    </location>
</feature>
<feature type="compositionally biased region" description="Low complexity" evidence="2">
    <location>
        <begin position="755"/>
        <end position="768"/>
    </location>
</feature>
<feature type="compositionally biased region" description="Polar residues" evidence="2">
    <location>
        <begin position="431"/>
        <end position="441"/>
    </location>
</feature>
<sequence length="1101" mass="120994">MAAKLLHSLTDDNQDMQKQIGCMTGIFQVFDRQHMITGSRGAIVGHTTKRLPPGNSRISSDTSERDSNGTHPKSSSLEKYSYKNMQDRQRYSVESSRPSFSSSSRSSSFSSLDCNRATQLEPGSFDRMLLPETSSRDPAMSLQNTSPQFSRQSVDLRDLVKESIYRETQGLSVKAKSTGGVAVPSVYRESPRLQSKVSDGGPGHDKKQSTPADIKESLRILAKLQEAPRYSNEPRGLLRSSSYHSKDGSSFSISKDAPRFSYDGRETNHSNFESRDGSNSSLKLKDLPRLSLDSRESSMHSLGADSKSNFLSKSMQKDNGVVEGKGQNQKLAPGNQARPPGVVAKLMGLDTLPDSVSSSDSNMGSNRSYLDESFVNISSSFEKTDKIKPVQLASPSKNSWKEPSSPRWRNSDSSIKPMARLPIEPAPWKQNDGTRSSQKPASRTARAPSKGPIMFPSVYSEIEKRLGDLEFTQSGKDLRALKQILEAMQAKGLLETPKEGQDSNFISHIHHGEKKLSSARSSVDNQKLQANQGLAITKRKALSAQNHDSPIVIMKPAKLAEKSGVPAGSVISPDGLSSQPKLRGSESVDNRKGSNGGRTSKDLVLKSTQQENALSSVNMKNNRTLRTTQTSIKSQQLGKEGSAGSGKISGSVSPRMQQKKLELERRSRPPTPPDSSKSRRPSHKQQAESSSPGGRRRPKQIYPQKSDDQLSEVSVESRNSNSHENEDSAELNETIIRGSGNVEFNSSERSPGATSLQSSSSKASQFIPSGMVEKNSTLMLSEEEAAEIGYVPPEYSSPVSVLDNAAYTHDSPSPIKYTGKTLKVDIPMVNERESNAAEQSSSSPDSYVSSSMESGCSFDYNRKKLQNIDNLVQKLRRLNSSHDEARTDYIASLCENTNPDHRYISEILLASGLLLRDLGSSLMDFQFHPSGHPINPELFLVLEQTKASSSSKEECRIKMATTQLTTSEKLHRKLIFDAVNEILGRKLASAGPHSEPWCRQPKLARKALNAQNLLKELCSEIDELEKKNPKCSSGEEEDGWKNILSQDVLLRSENWMNFDAEISGAVLDIERLLFKDLVDEIVRGDSAGLMIKPGSRKLSAK</sequence>
<dbReference type="PANTHER" id="PTHR31680">
    <property type="entry name" value="LONGIFOLIA PROTEIN"/>
    <property type="match status" value="1"/>
</dbReference>
<feature type="compositionally biased region" description="Polar residues" evidence="2">
    <location>
        <begin position="239"/>
        <end position="253"/>
    </location>
</feature>
<feature type="region of interest" description="Disordered" evidence="2">
    <location>
        <begin position="225"/>
        <end position="289"/>
    </location>
</feature>
<dbReference type="InterPro" id="IPR032795">
    <property type="entry name" value="DUF3741-assoc"/>
</dbReference>
<feature type="region of interest" description="Disordered" evidence="2">
    <location>
        <begin position="319"/>
        <end position="341"/>
    </location>
</feature>
<feature type="compositionally biased region" description="Polar residues" evidence="2">
    <location>
        <begin position="141"/>
        <end position="153"/>
    </location>
</feature>
<evidence type="ECO:0008006" key="7">
    <source>
        <dbReference type="Google" id="ProtNLM"/>
    </source>
</evidence>
<dbReference type="EMBL" id="SDAM02001842">
    <property type="protein sequence ID" value="KAH6821894.1"/>
    <property type="molecule type" value="Genomic_DNA"/>
</dbReference>
<dbReference type="Pfam" id="PF14309">
    <property type="entry name" value="DUF4378"/>
    <property type="match status" value="1"/>
</dbReference>
<feature type="region of interest" description="Disordered" evidence="2">
    <location>
        <begin position="388"/>
        <end position="452"/>
    </location>
</feature>
<dbReference type="InterPro" id="IPR033334">
    <property type="entry name" value="LNG1/2"/>
</dbReference>
<feature type="domain" description="DUF4378" evidence="3">
    <location>
        <begin position="900"/>
        <end position="1080"/>
    </location>
</feature>
<feature type="domain" description="DUF3741" evidence="4">
    <location>
        <begin position="334"/>
        <end position="356"/>
    </location>
</feature>
<proteinExistence type="predicted"/>
<gene>
    <name evidence="5" type="ORF">C2S53_011820</name>
</gene>
<evidence type="ECO:0000256" key="2">
    <source>
        <dbReference type="SAM" id="MobiDB-lite"/>
    </source>
</evidence>
<protein>
    <recommendedName>
        <fullName evidence="7">DUF4378 domain-containing protein</fullName>
    </recommendedName>
</protein>
<feature type="region of interest" description="Disordered" evidence="2">
    <location>
        <begin position="42"/>
        <end position="153"/>
    </location>
</feature>
<dbReference type="InterPro" id="IPR025486">
    <property type="entry name" value="DUF4378"/>
</dbReference>
<organism evidence="5 6">
    <name type="scientific">Perilla frutescens var. hirtella</name>
    <name type="common">Perilla citriodora</name>
    <name type="synonym">Perilla setoyensis</name>
    <dbReference type="NCBI Taxonomy" id="608512"/>
    <lineage>
        <taxon>Eukaryota</taxon>
        <taxon>Viridiplantae</taxon>
        <taxon>Streptophyta</taxon>
        <taxon>Embryophyta</taxon>
        <taxon>Tracheophyta</taxon>
        <taxon>Spermatophyta</taxon>
        <taxon>Magnoliopsida</taxon>
        <taxon>eudicotyledons</taxon>
        <taxon>Gunneridae</taxon>
        <taxon>Pentapetalae</taxon>
        <taxon>asterids</taxon>
        <taxon>lamiids</taxon>
        <taxon>Lamiales</taxon>
        <taxon>Lamiaceae</taxon>
        <taxon>Nepetoideae</taxon>
        <taxon>Elsholtzieae</taxon>
        <taxon>Perilla</taxon>
    </lineage>
</organism>
<dbReference type="PANTHER" id="PTHR31680:SF4">
    <property type="entry name" value="LONGIFOLIA PROTEIN"/>
    <property type="match status" value="1"/>
</dbReference>
<feature type="compositionally biased region" description="Polar residues" evidence="2">
    <location>
        <begin position="742"/>
        <end position="754"/>
    </location>
</feature>
<dbReference type="Proteomes" id="UP001190926">
    <property type="component" value="Unassembled WGS sequence"/>
</dbReference>
<dbReference type="AlphaFoldDB" id="A0AAD4IUT4"/>
<evidence type="ECO:0000256" key="1">
    <source>
        <dbReference type="SAM" id="Coils"/>
    </source>
</evidence>
<dbReference type="Pfam" id="PF14383">
    <property type="entry name" value="VARLMGL"/>
    <property type="match status" value="1"/>
</dbReference>
<feature type="region of interest" description="Disordered" evidence="2">
    <location>
        <begin position="173"/>
        <end position="213"/>
    </location>
</feature>
<evidence type="ECO:0000313" key="5">
    <source>
        <dbReference type="EMBL" id="KAH6821894.1"/>
    </source>
</evidence>
<dbReference type="GO" id="GO:0051513">
    <property type="term" value="P:regulation of monopolar cell growth"/>
    <property type="evidence" value="ECO:0007669"/>
    <property type="project" value="InterPro"/>
</dbReference>
<feature type="compositionally biased region" description="Low complexity" evidence="2">
    <location>
        <begin position="95"/>
        <end position="111"/>
    </location>
</feature>
<feature type="region of interest" description="Disordered" evidence="2">
    <location>
        <begin position="564"/>
        <end position="768"/>
    </location>
</feature>
<evidence type="ECO:0000259" key="3">
    <source>
        <dbReference type="Pfam" id="PF14309"/>
    </source>
</evidence>
<keyword evidence="6" id="KW-1185">Reference proteome</keyword>